<feature type="compositionally biased region" description="Polar residues" evidence="5">
    <location>
        <begin position="477"/>
        <end position="510"/>
    </location>
</feature>
<dbReference type="GO" id="GO:0008270">
    <property type="term" value="F:zinc ion binding"/>
    <property type="evidence" value="ECO:0007669"/>
    <property type="project" value="UniProtKB-KW"/>
</dbReference>
<dbReference type="Proteomes" id="UP000012073">
    <property type="component" value="Unassembled WGS sequence"/>
</dbReference>
<dbReference type="SMART" id="SM00184">
    <property type="entry name" value="RING"/>
    <property type="match status" value="1"/>
</dbReference>
<dbReference type="CDD" id="cd16529">
    <property type="entry name" value="RING-HC_RAD18"/>
    <property type="match status" value="1"/>
</dbReference>
<dbReference type="Pfam" id="PF13923">
    <property type="entry name" value="zf-C3HC4_2"/>
    <property type="match status" value="1"/>
</dbReference>
<feature type="domain" description="RING-type" evidence="6">
    <location>
        <begin position="70"/>
        <end position="105"/>
    </location>
</feature>
<feature type="compositionally biased region" description="Basic and acidic residues" evidence="5">
    <location>
        <begin position="346"/>
        <end position="358"/>
    </location>
</feature>
<dbReference type="GO" id="GO:0061630">
    <property type="term" value="F:ubiquitin protein ligase activity"/>
    <property type="evidence" value="ECO:0007669"/>
    <property type="project" value="InterPro"/>
</dbReference>
<feature type="region of interest" description="Disordered" evidence="5">
    <location>
        <begin position="330"/>
        <end position="358"/>
    </location>
</feature>
<accession>R7QTP7</accession>
<feature type="compositionally biased region" description="Polar residues" evidence="5">
    <location>
        <begin position="390"/>
        <end position="401"/>
    </location>
</feature>
<dbReference type="InterPro" id="IPR001841">
    <property type="entry name" value="Znf_RING"/>
</dbReference>
<keyword evidence="7" id="KW-0436">Ligase</keyword>
<dbReference type="PROSITE" id="PS50089">
    <property type="entry name" value="ZF_RING_2"/>
    <property type="match status" value="1"/>
</dbReference>
<dbReference type="GO" id="GO:0006301">
    <property type="term" value="P:DNA damage tolerance"/>
    <property type="evidence" value="ECO:0007669"/>
    <property type="project" value="InterPro"/>
</dbReference>
<proteinExistence type="predicted"/>
<feature type="region of interest" description="Disordered" evidence="5">
    <location>
        <begin position="380"/>
        <end position="522"/>
    </location>
</feature>
<dbReference type="AlphaFoldDB" id="R7QTP7"/>
<evidence type="ECO:0000256" key="3">
    <source>
        <dbReference type="ARBA" id="ARBA00022833"/>
    </source>
</evidence>
<dbReference type="KEGG" id="ccp:CHC_T00009259001"/>
<dbReference type="InterPro" id="IPR013083">
    <property type="entry name" value="Znf_RING/FYVE/PHD"/>
</dbReference>
<organism evidence="7 8">
    <name type="scientific">Chondrus crispus</name>
    <name type="common">Carrageen Irish moss</name>
    <name type="synonym">Polymorpha crispa</name>
    <dbReference type="NCBI Taxonomy" id="2769"/>
    <lineage>
        <taxon>Eukaryota</taxon>
        <taxon>Rhodophyta</taxon>
        <taxon>Florideophyceae</taxon>
        <taxon>Rhodymeniophycidae</taxon>
        <taxon>Gigartinales</taxon>
        <taxon>Gigartinaceae</taxon>
        <taxon>Chondrus</taxon>
    </lineage>
</organism>
<dbReference type="Gramene" id="CDF40750">
    <property type="protein sequence ID" value="CDF40750"/>
    <property type="gene ID" value="CHC_T00009259001"/>
</dbReference>
<feature type="compositionally biased region" description="Basic and acidic residues" evidence="5">
    <location>
        <begin position="429"/>
        <end position="440"/>
    </location>
</feature>
<dbReference type="GeneID" id="17318761"/>
<dbReference type="STRING" id="2769.R7QTP7"/>
<name>R7QTP7_CHOCR</name>
<evidence type="ECO:0000256" key="5">
    <source>
        <dbReference type="SAM" id="MobiDB-lite"/>
    </source>
</evidence>
<dbReference type="GO" id="GO:0003697">
    <property type="term" value="F:single-stranded DNA binding"/>
    <property type="evidence" value="ECO:0007669"/>
    <property type="project" value="InterPro"/>
</dbReference>
<evidence type="ECO:0000256" key="4">
    <source>
        <dbReference type="PROSITE-ProRule" id="PRU00175"/>
    </source>
</evidence>
<dbReference type="GO" id="GO:0016874">
    <property type="term" value="F:ligase activity"/>
    <property type="evidence" value="ECO:0007669"/>
    <property type="project" value="UniProtKB-KW"/>
</dbReference>
<dbReference type="EMBL" id="HG002238">
    <property type="protein sequence ID" value="CDF40750.1"/>
    <property type="molecule type" value="Genomic_DNA"/>
</dbReference>
<reference evidence="8" key="1">
    <citation type="journal article" date="2013" name="Proc. Natl. Acad. Sci. U.S.A.">
        <title>Genome structure and metabolic features in the red seaweed Chondrus crispus shed light on evolution of the Archaeplastida.</title>
        <authorList>
            <person name="Collen J."/>
            <person name="Porcel B."/>
            <person name="Carre W."/>
            <person name="Ball S.G."/>
            <person name="Chaparro C."/>
            <person name="Tonon T."/>
            <person name="Barbeyron T."/>
            <person name="Michel G."/>
            <person name="Noel B."/>
            <person name="Valentin K."/>
            <person name="Elias M."/>
            <person name="Artiguenave F."/>
            <person name="Arun A."/>
            <person name="Aury J.M."/>
            <person name="Barbosa-Neto J.F."/>
            <person name="Bothwell J.H."/>
            <person name="Bouget F.Y."/>
            <person name="Brillet L."/>
            <person name="Cabello-Hurtado F."/>
            <person name="Capella-Gutierrez S."/>
            <person name="Charrier B."/>
            <person name="Cladiere L."/>
            <person name="Cock J.M."/>
            <person name="Coelho S.M."/>
            <person name="Colleoni C."/>
            <person name="Czjzek M."/>
            <person name="Da Silva C."/>
            <person name="Delage L."/>
            <person name="Denoeud F."/>
            <person name="Deschamps P."/>
            <person name="Dittami S.M."/>
            <person name="Gabaldon T."/>
            <person name="Gachon C.M."/>
            <person name="Groisillier A."/>
            <person name="Herve C."/>
            <person name="Jabbari K."/>
            <person name="Katinka M."/>
            <person name="Kloareg B."/>
            <person name="Kowalczyk N."/>
            <person name="Labadie K."/>
            <person name="Leblanc C."/>
            <person name="Lopez P.J."/>
            <person name="McLachlan D.H."/>
            <person name="Meslet-Cladiere L."/>
            <person name="Moustafa A."/>
            <person name="Nehr Z."/>
            <person name="Nyvall Collen P."/>
            <person name="Panaud O."/>
            <person name="Partensky F."/>
            <person name="Poulain J."/>
            <person name="Rensing S.A."/>
            <person name="Rousvoal S."/>
            <person name="Samson G."/>
            <person name="Symeonidi A."/>
            <person name="Weissenbach J."/>
            <person name="Zambounis A."/>
            <person name="Wincker P."/>
            <person name="Boyen C."/>
        </authorList>
    </citation>
    <scope>NUCLEOTIDE SEQUENCE [LARGE SCALE GENOMIC DNA]</scope>
    <source>
        <strain evidence="8">cv. Stackhouse</strain>
    </source>
</reference>
<sequence>MSSRPIGGRLPPSAVTPNWTTSLSYLSGSVSAISRLRYATMPDAPPRPPDAGSSPPPSPRLAAITEAFGCPICHATVRAPVLLPCEHMFCSECVRRHLSNESACPQPFCRAACTTKHLVPLRALDVALETVRGNCAPATSKRARKEGALVFLSKKDPRAKRRFVDRLRENGLPTTGSLNALAARDREFVIRWNANLDAAVPQPKKRITDQLVADENHAARERENAAYVSIGTFFATKIAGDPQLPAEGDGFDDLIQKITVKRENSKRKRREVDDRETLPLAKVPKHAGLSTSQEGLSSNGEQHPTHVNVEPQQQAVPGLPTNNVNFDCLVVPPAPPSIPSSPSDGSAKDKSDNAHDRQAFPRQCPVAILQQSTAEVGQLNKSPRTDSLHDTSLPQAVSRGQSAPFPQREATNQAAERFGKKPNLARSRVSPDSKEPETPKHIPQPIPGMGAAVRGSFIQAAIPTATQTPSPAKMPSAVSSRSQSEVANSEVANSGEPTIRPSNQTQSPLTDEQRRRIRESREKCLERRVQRLQREKMRQPDF</sequence>
<evidence type="ECO:0000313" key="7">
    <source>
        <dbReference type="EMBL" id="CDF40750.1"/>
    </source>
</evidence>
<dbReference type="InterPro" id="IPR039577">
    <property type="entry name" value="Rad18"/>
</dbReference>
<dbReference type="PANTHER" id="PTHR14134:SF2">
    <property type="entry name" value="E3 UBIQUITIN-PROTEIN LIGASE RAD18"/>
    <property type="match status" value="1"/>
</dbReference>
<evidence type="ECO:0000256" key="1">
    <source>
        <dbReference type="ARBA" id="ARBA00022723"/>
    </source>
</evidence>
<gene>
    <name evidence="7" type="ORF">CHC_T00009259001</name>
</gene>
<dbReference type="RefSeq" id="XP_005711044.1">
    <property type="nucleotide sequence ID" value="XM_005710987.1"/>
</dbReference>
<dbReference type="InterPro" id="IPR017907">
    <property type="entry name" value="Znf_RING_CS"/>
</dbReference>
<keyword evidence="2 4" id="KW-0863">Zinc-finger</keyword>
<feature type="compositionally biased region" description="Polar residues" evidence="5">
    <location>
        <begin position="289"/>
        <end position="302"/>
    </location>
</feature>
<feature type="region of interest" description="Disordered" evidence="5">
    <location>
        <begin position="262"/>
        <end position="305"/>
    </location>
</feature>
<evidence type="ECO:0000259" key="6">
    <source>
        <dbReference type="PROSITE" id="PS50089"/>
    </source>
</evidence>
<dbReference type="PROSITE" id="PS00518">
    <property type="entry name" value="ZF_RING_1"/>
    <property type="match status" value="1"/>
</dbReference>
<dbReference type="GO" id="GO:0097505">
    <property type="term" value="C:Rad6-Rad18 complex"/>
    <property type="evidence" value="ECO:0007669"/>
    <property type="project" value="TreeGrafter"/>
</dbReference>
<dbReference type="SUPFAM" id="SSF57850">
    <property type="entry name" value="RING/U-box"/>
    <property type="match status" value="1"/>
</dbReference>
<evidence type="ECO:0000256" key="2">
    <source>
        <dbReference type="ARBA" id="ARBA00022771"/>
    </source>
</evidence>
<dbReference type="PANTHER" id="PTHR14134">
    <property type="entry name" value="E3 UBIQUITIN-PROTEIN LIGASE RAD18"/>
    <property type="match status" value="1"/>
</dbReference>
<dbReference type="GO" id="GO:0005634">
    <property type="term" value="C:nucleus"/>
    <property type="evidence" value="ECO:0007669"/>
    <property type="project" value="TreeGrafter"/>
</dbReference>
<keyword evidence="1" id="KW-0479">Metal-binding</keyword>
<keyword evidence="3" id="KW-0862">Zinc</keyword>
<evidence type="ECO:0000313" key="8">
    <source>
        <dbReference type="Proteomes" id="UP000012073"/>
    </source>
</evidence>
<keyword evidence="8" id="KW-1185">Reference proteome</keyword>
<protein>
    <submittedName>
        <fullName evidence="7">E3 ubiquitin ligase, putative</fullName>
    </submittedName>
</protein>
<dbReference type="GO" id="GO:0006513">
    <property type="term" value="P:protein monoubiquitination"/>
    <property type="evidence" value="ECO:0007669"/>
    <property type="project" value="InterPro"/>
</dbReference>
<dbReference type="OrthoDB" id="206574at2759"/>
<feature type="compositionally biased region" description="Basic and acidic residues" evidence="5">
    <location>
        <begin position="511"/>
        <end position="522"/>
    </location>
</feature>
<dbReference type="Gene3D" id="3.30.40.10">
    <property type="entry name" value="Zinc/RING finger domain, C3HC4 (zinc finger)"/>
    <property type="match status" value="1"/>
</dbReference>